<dbReference type="EMBL" id="SNWX01000024">
    <property type="protein sequence ID" value="TDO83437.1"/>
    <property type="molecule type" value="Genomic_DNA"/>
</dbReference>
<dbReference type="CDD" id="cd06852">
    <property type="entry name" value="GT_MraY"/>
    <property type="match status" value="1"/>
</dbReference>
<dbReference type="HAMAP" id="MF_00038">
    <property type="entry name" value="MraY"/>
    <property type="match status" value="1"/>
</dbReference>
<dbReference type="GO" id="GO:0008963">
    <property type="term" value="F:phospho-N-acetylmuramoyl-pentapeptide-transferase activity"/>
    <property type="evidence" value="ECO:0007669"/>
    <property type="project" value="UniProtKB-UniRule"/>
</dbReference>
<keyword evidence="7" id="KW-0961">Cell wall biogenesis/degradation</keyword>
<comment type="caution">
    <text evidence="10">The sequence shown here is derived from an EMBL/GenBank/DDBJ whole genome shotgun (WGS) entry which is preliminary data.</text>
</comment>
<keyword evidence="7 9" id="KW-0460">Magnesium</keyword>
<keyword evidence="7" id="KW-0132">Cell division</keyword>
<dbReference type="InterPro" id="IPR003524">
    <property type="entry name" value="PNAcMuramoyl-5peptid_Trfase"/>
</dbReference>
<keyword evidence="7" id="KW-0573">Peptidoglycan synthesis</keyword>
<accession>A0A4R6LIG5</accession>
<evidence type="ECO:0000313" key="11">
    <source>
        <dbReference type="Proteomes" id="UP000295064"/>
    </source>
</evidence>
<feature type="transmembrane region" description="Helical" evidence="7">
    <location>
        <begin position="74"/>
        <end position="94"/>
    </location>
</feature>
<reference evidence="10 11" key="1">
    <citation type="submission" date="2019-03" db="EMBL/GenBank/DDBJ databases">
        <title>Subsurface microbial communities from deep shales in Ohio and West Virginia, USA.</title>
        <authorList>
            <person name="Wrighton K."/>
        </authorList>
    </citation>
    <scope>NUCLEOTIDE SEQUENCE [LARGE SCALE GENOMIC DNA]</scope>
    <source>
        <strain evidence="10 11">MA284_T2</strain>
    </source>
</reference>
<feature type="transmembrane region" description="Helical" evidence="7">
    <location>
        <begin position="46"/>
        <end position="68"/>
    </location>
</feature>
<comment type="function">
    <text evidence="7">Catalyzes the initial step of the lipid cycle reactions in the biosynthesis of the cell wall peptidoglycan: transfers peptidoglycan precursor phospho-MurNAc-pentapeptide from UDP-MurNAc-pentapeptide onto the lipid carrier undecaprenyl phosphate, yielding undecaprenyl-pyrophosphoryl-MurNAc-pentapeptide, known as lipid I.</text>
</comment>
<dbReference type="GO" id="GO:0008360">
    <property type="term" value="P:regulation of cell shape"/>
    <property type="evidence" value="ECO:0007669"/>
    <property type="project" value="UniProtKB-KW"/>
</dbReference>
<dbReference type="InterPro" id="IPR000715">
    <property type="entry name" value="Glycosyl_transferase_4"/>
</dbReference>
<comment type="similarity">
    <text evidence="2 7">Belongs to the glycosyltransferase 4 family. MraY subfamily.</text>
</comment>
<keyword evidence="7" id="KW-1003">Cell membrane</keyword>
<name>A0A4R6LIG5_9FIRM</name>
<keyword evidence="3 7" id="KW-0808">Transferase</keyword>
<evidence type="ECO:0000256" key="8">
    <source>
        <dbReference type="NCBIfam" id="TIGR00445"/>
    </source>
</evidence>
<keyword evidence="7" id="KW-0133">Cell shape</keyword>
<evidence type="ECO:0000256" key="2">
    <source>
        <dbReference type="ARBA" id="ARBA00005583"/>
    </source>
</evidence>
<dbReference type="GO" id="GO:0009252">
    <property type="term" value="P:peptidoglycan biosynthetic process"/>
    <property type="evidence" value="ECO:0007669"/>
    <property type="project" value="UniProtKB-UniRule"/>
</dbReference>
<keyword evidence="5 7" id="KW-1133">Transmembrane helix</keyword>
<sequence length="316" mass="34532">MWYILAYLLPLLLIIFSGNTFISYIKRINFGQQVRDYGPESHLKKAGIPTMGGLLIISAFLFFSISLLHLNIEIIAILLTTFIMALTGFLDDFLKIKFERSLGLRAWQKIILQIAAAAVTAVVAVFVANQHSILLPFYDFYNLGAAGKFLLSFIVIIGSSNAVNLTDGLDGLAAGITTVVTLAFALLFYLLNLPEYSLLMLIMAGSTTAFLWYNANPASVFMGDVGSLAIGAFLGAAAVFTAAELYLLVIGGIYVVETLSVMIQVPYYKITGGKRVFKMTPIHHHFELAGLAENKIVFRFVIITIILSLAALLSIL</sequence>
<dbReference type="Pfam" id="PF10555">
    <property type="entry name" value="MraY_sig1"/>
    <property type="match status" value="1"/>
</dbReference>
<keyword evidence="4 7" id="KW-0812">Transmembrane</keyword>
<feature type="transmembrane region" description="Helical" evidence="7">
    <location>
        <begin position="220"/>
        <end position="240"/>
    </location>
</feature>
<proteinExistence type="inferred from homology"/>
<dbReference type="OrthoDB" id="9805475at2"/>
<gene>
    <name evidence="7" type="primary">mraY</name>
    <name evidence="10" type="ORF">DFR79_12420</name>
</gene>
<dbReference type="InterPro" id="IPR018480">
    <property type="entry name" value="PNAcMuramoyl-5peptid_Trfase_CS"/>
</dbReference>
<dbReference type="Pfam" id="PF00953">
    <property type="entry name" value="Glycos_transf_4"/>
    <property type="match status" value="1"/>
</dbReference>
<feature type="transmembrane region" description="Helical" evidence="7">
    <location>
        <begin position="296"/>
        <end position="315"/>
    </location>
</feature>
<evidence type="ECO:0000256" key="4">
    <source>
        <dbReference type="ARBA" id="ARBA00022692"/>
    </source>
</evidence>
<comment type="catalytic activity">
    <reaction evidence="7">
        <text>UDP-N-acetyl-alpha-D-muramoyl-L-alanyl-gamma-D-glutamyl-meso-2,6-diaminopimeloyl-D-alanyl-D-alanine + di-trans,octa-cis-undecaprenyl phosphate = di-trans,octa-cis-undecaprenyl diphospho-N-acetyl-alpha-D-muramoyl-L-alanyl-D-glutamyl-meso-2,6-diaminopimeloyl-D-alanyl-D-alanine + UMP</text>
        <dbReference type="Rhea" id="RHEA:28386"/>
        <dbReference type="ChEBI" id="CHEBI:57865"/>
        <dbReference type="ChEBI" id="CHEBI:60392"/>
        <dbReference type="ChEBI" id="CHEBI:61386"/>
        <dbReference type="ChEBI" id="CHEBI:61387"/>
        <dbReference type="EC" id="2.7.8.13"/>
    </reaction>
</comment>
<keyword evidence="7 9" id="KW-0479">Metal-binding</keyword>
<feature type="binding site" evidence="9">
    <location>
        <position position="164"/>
    </location>
    <ligand>
        <name>Mg(2+)</name>
        <dbReference type="ChEBI" id="CHEBI:18420"/>
    </ligand>
</feature>
<keyword evidence="6 7" id="KW-0472">Membrane</keyword>
<dbReference type="GO" id="GO:0051301">
    <property type="term" value="P:cell division"/>
    <property type="evidence" value="ECO:0007669"/>
    <property type="project" value="UniProtKB-KW"/>
</dbReference>
<dbReference type="Proteomes" id="UP000295064">
    <property type="component" value="Unassembled WGS sequence"/>
</dbReference>
<feature type="transmembrane region" description="Helical" evidence="7">
    <location>
        <begin position="6"/>
        <end position="25"/>
    </location>
</feature>
<dbReference type="NCBIfam" id="TIGR00445">
    <property type="entry name" value="mraY"/>
    <property type="match status" value="1"/>
</dbReference>
<comment type="subcellular location">
    <subcellularLocation>
        <location evidence="7">Cell membrane</location>
        <topology evidence="7">Multi-pass membrane protein</topology>
    </subcellularLocation>
    <subcellularLocation>
        <location evidence="1">Membrane</location>
        <topology evidence="1">Multi-pass membrane protein</topology>
    </subcellularLocation>
</comment>
<feature type="transmembrane region" description="Helical" evidence="7">
    <location>
        <begin position="106"/>
        <end position="128"/>
    </location>
</feature>
<feature type="transmembrane region" description="Helical" evidence="7">
    <location>
        <begin position="140"/>
        <end position="159"/>
    </location>
</feature>
<evidence type="ECO:0000256" key="1">
    <source>
        <dbReference type="ARBA" id="ARBA00004141"/>
    </source>
</evidence>
<dbReference type="GO" id="GO:0051992">
    <property type="term" value="F:UDP-N-acetylmuramoyl-L-alanyl-D-glutamyl-meso-2,6-diaminopimelyl-D-alanyl-D-alanine:undecaprenyl-phosphate transferase activity"/>
    <property type="evidence" value="ECO:0007669"/>
    <property type="project" value="RHEA"/>
</dbReference>
<dbReference type="GO" id="GO:0071555">
    <property type="term" value="P:cell wall organization"/>
    <property type="evidence" value="ECO:0007669"/>
    <property type="project" value="UniProtKB-KW"/>
</dbReference>
<evidence type="ECO:0000256" key="3">
    <source>
        <dbReference type="ARBA" id="ARBA00022679"/>
    </source>
</evidence>
<keyword evidence="7" id="KW-0131">Cell cycle</keyword>
<feature type="transmembrane region" description="Helical" evidence="7">
    <location>
        <begin position="171"/>
        <end position="190"/>
    </location>
</feature>
<dbReference type="RefSeq" id="WP_133515766.1">
    <property type="nucleotide sequence ID" value="NZ_SNWX01000024.1"/>
</dbReference>
<dbReference type="EC" id="2.7.8.13" evidence="7 8"/>
<comment type="pathway">
    <text evidence="7">Cell wall biogenesis; peptidoglycan biosynthesis.</text>
</comment>
<evidence type="ECO:0000313" key="10">
    <source>
        <dbReference type="EMBL" id="TDO83437.1"/>
    </source>
</evidence>
<feature type="binding site" evidence="9">
    <location>
        <position position="224"/>
    </location>
    <ligand>
        <name>Mg(2+)</name>
        <dbReference type="ChEBI" id="CHEBI:18420"/>
    </ligand>
</feature>
<dbReference type="PANTHER" id="PTHR22926">
    <property type="entry name" value="PHOSPHO-N-ACETYLMURAMOYL-PENTAPEPTIDE-TRANSFERASE"/>
    <property type="match status" value="1"/>
</dbReference>
<dbReference type="PROSITE" id="PS01347">
    <property type="entry name" value="MRAY_1"/>
    <property type="match status" value="1"/>
</dbReference>
<dbReference type="PANTHER" id="PTHR22926:SF5">
    <property type="entry name" value="PHOSPHO-N-ACETYLMURAMOYL-PENTAPEPTIDE-TRANSFERASE HOMOLOG"/>
    <property type="match status" value="1"/>
</dbReference>
<dbReference type="GO" id="GO:0046872">
    <property type="term" value="F:metal ion binding"/>
    <property type="evidence" value="ECO:0007669"/>
    <property type="project" value="UniProtKB-KW"/>
</dbReference>
<dbReference type="GO" id="GO:0005886">
    <property type="term" value="C:plasma membrane"/>
    <property type="evidence" value="ECO:0007669"/>
    <property type="project" value="UniProtKB-SubCell"/>
</dbReference>
<evidence type="ECO:0000256" key="7">
    <source>
        <dbReference type="HAMAP-Rule" id="MF_00038"/>
    </source>
</evidence>
<feature type="transmembrane region" description="Helical" evidence="7">
    <location>
        <begin position="196"/>
        <end position="213"/>
    </location>
</feature>
<feature type="transmembrane region" description="Helical" evidence="7">
    <location>
        <begin position="246"/>
        <end position="268"/>
    </location>
</feature>
<evidence type="ECO:0000256" key="6">
    <source>
        <dbReference type="ARBA" id="ARBA00023136"/>
    </source>
</evidence>
<organism evidence="10 11">
    <name type="scientific">Halanaerobium saccharolyticum</name>
    <dbReference type="NCBI Taxonomy" id="43595"/>
    <lineage>
        <taxon>Bacteria</taxon>
        <taxon>Bacillati</taxon>
        <taxon>Bacillota</taxon>
        <taxon>Clostridia</taxon>
        <taxon>Halanaerobiales</taxon>
        <taxon>Halanaerobiaceae</taxon>
        <taxon>Halanaerobium</taxon>
    </lineage>
</organism>
<comment type="cofactor">
    <cofactor evidence="7 9">
        <name>Mg(2+)</name>
        <dbReference type="ChEBI" id="CHEBI:18420"/>
    </cofactor>
</comment>
<dbReference type="PROSITE" id="PS01348">
    <property type="entry name" value="MRAY_2"/>
    <property type="match status" value="1"/>
</dbReference>
<protein>
    <recommendedName>
        <fullName evidence="7 8">Phospho-N-acetylmuramoyl-pentapeptide-transferase</fullName>
        <ecNumber evidence="7 8">2.7.8.13</ecNumber>
    </recommendedName>
    <alternativeName>
        <fullName evidence="7">UDP-MurNAc-pentapeptide phosphotransferase</fullName>
    </alternativeName>
</protein>
<evidence type="ECO:0000256" key="5">
    <source>
        <dbReference type="ARBA" id="ARBA00022989"/>
    </source>
</evidence>
<dbReference type="UniPathway" id="UPA00219"/>
<evidence type="ECO:0000256" key="9">
    <source>
        <dbReference type="PIRSR" id="PIRSR600715-1"/>
    </source>
</evidence>
<dbReference type="AlphaFoldDB" id="A0A4R6LIG5"/>